<evidence type="ECO:0000313" key="2">
    <source>
        <dbReference type="EMBL" id="MFC3152079.1"/>
    </source>
</evidence>
<dbReference type="EMBL" id="JBHRSZ010000005">
    <property type="protein sequence ID" value="MFC3152079.1"/>
    <property type="molecule type" value="Genomic_DNA"/>
</dbReference>
<feature type="region of interest" description="Disordered" evidence="1">
    <location>
        <begin position="1"/>
        <end position="224"/>
    </location>
</feature>
<accession>A0ABV7HH65</accession>
<evidence type="ECO:0000256" key="1">
    <source>
        <dbReference type="SAM" id="MobiDB-lite"/>
    </source>
</evidence>
<feature type="compositionally biased region" description="Polar residues" evidence="1">
    <location>
        <begin position="103"/>
        <end position="114"/>
    </location>
</feature>
<feature type="compositionally biased region" description="Polar residues" evidence="1">
    <location>
        <begin position="132"/>
        <end position="156"/>
    </location>
</feature>
<name>A0ABV7HH65_9GAMM</name>
<feature type="compositionally biased region" description="Polar residues" evidence="1">
    <location>
        <begin position="166"/>
        <end position="180"/>
    </location>
</feature>
<feature type="compositionally biased region" description="Polar residues" evidence="1">
    <location>
        <begin position="1"/>
        <end position="19"/>
    </location>
</feature>
<feature type="compositionally biased region" description="Polar residues" evidence="1">
    <location>
        <begin position="52"/>
        <end position="63"/>
    </location>
</feature>
<feature type="compositionally biased region" description="Polar residues" evidence="1">
    <location>
        <begin position="26"/>
        <end position="38"/>
    </location>
</feature>
<proteinExistence type="predicted"/>
<feature type="compositionally biased region" description="Basic and acidic residues" evidence="1">
    <location>
        <begin position="119"/>
        <end position="130"/>
    </location>
</feature>
<evidence type="ECO:0000313" key="3">
    <source>
        <dbReference type="Proteomes" id="UP001595476"/>
    </source>
</evidence>
<protein>
    <submittedName>
        <fullName evidence="2">Uncharacterized protein</fullName>
    </submittedName>
</protein>
<keyword evidence="3" id="KW-1185">Reference proteome</keyword>
<feature type="compositionally biased region" description="Basic and acidic residues" evidence="1">
    <location>
        <begin position="64"/>
        <end position="102"/>
    </location>
</feature>
<dbReference type="RefSeq" id="WP_386721863.1">
    <property type="nucleotide sequence ID" value="NZ_JBHRSZ010000005.1"/>
</dbReference>
<organism evidence="2 3">
    <name type="scientific">Litoribrevibacter euphylliae</name>
    <dbReference type="NCBI Taxonomy" id="1834034"/>
    <lineage>
        <taxon>Bacteria</taxon>
        <taxon>Pseudomonadati</taxon>
        <taxon>Pseudomonadota</taxon>
        <taxon>Gammaproteobacteria</taxon>
        <taxon>Oceanospirillales</taxon>
        <taxon>Oceanospirillaceae</taxon>
        <taxon>Litoribrevibacter</taxon>
    </lineage>
</organism>
<dbReference type="Proteomes" id="UP001595476">
    <property type="component" value="Unassembled WGS sequence"/>
</dbReference>
<sequence length="247" mass="26912">MTNITATTGINPLVQSLNTGEEEQRVASTTRNASQDNVSARGPEASDEPSPRNDSQSSTQPQEEINRRDDPELQARRAELNETNNEPRRSEVNLDAPPERPTQDVTVTLSNNDQPETEVPTRDALSRDDLQNNEQPVQRNDSAPEPNQTQPVQSDAAQAPADRNDLTNGDNLQRVQSENAAQLAETREAIRSSDNTDIESSDDTSSFSPSLADQNDEPDSGAQNALVSGFLEQNAEQRVGINLNAIA</sequence>
<gene>
    <name evidence="2" type="ORF">ACFOEK_13635</name>
</gene>
<reference evidence="3" key="1">
    <citation type="journal article" date="2019" name="Int. J. Syst. Evol. Microbiol.">
        <title>The Global Catalogue of Microorganisms (GCM) 10K type strain sequencing project: providing services to taxonomists for standard genome sequencing and annotation.</title>
        <authorList>
            <consortium name="The Broad Institute Genomics Platform"/>
            <consortium name="The Broad Institute Genome Sequencing Center for Infectious Disease"/>
            <person name="Wu L."/>
            <person name="Ma J."/>
        </authorList>
    </citation>
    <scope>NUCLEOTIDE SEQUENCE [LARGE SCALE GENOMIC DNA]</scope>
    <source>
        <strain evidence="3">KCTC 52438</strain>
    </source>
</reference>
<comment type="caution">
    <text evidence="2">The sequence shown here is derived from an EMBL/GenBank/DDBJ whole genome shotgun (WGS) entry which is preliminary data.</text>
</comment>